<keyword evidence="3" id="KW-0238">DNA-binding</keyword>
<keyword evidence="9" id="KW-1185">Reference proteome</keyword>
<feature type="compositionally biased region" description="Polar residues" evidence="6">
    <location>
        <begin position="455"/>
        <end position="471"/>
    </location>
</feature>
<accession>A0ABN7UEQ1</accession>
<protein>
    <submittedName>
        <fullName evidence="8">21910_t:CDS:1</fullName>
    </submittedName>
</protein>
<sequence length="471" mass="54155">MSKNHLTFVRMIISCAIHHFIHMIPLCGMADSWPALWGPCCISKTDDSDFKHHILIPWSIKDFIRGNMGTSMPPSDYAKFIVFISWACSSWTKAYLVLYNARGGSPLIFRKRLAEDEKKIMACWYMLSLFSPRNTPLPPLTALVPKLFWIYFPTLFIEEFMHFFLLRHFFHIRNSTCFTIRGCPAPEGTKDEDCCVCYGVGVGILENYCKVPHHVAHRPCMFRWYTTGLTGISRTLTGQNLNSRLTQIKLLRPMPTCPSCRGKLRVDILQKDLLEKEEVIGKWSNTNKWLVKLGSLVREWQKNNKMLRQQINGGFGIQQEVSQVPVVSTDLKFVCVPQTLSSSSENPVPQQLFSPAPSSPITSFDYLDSVTPDDIPEFKQYNKEKYESAKSGSRRKRKPTREECDTASSLDGFLPFYASSSVSHAEFRRQIHIQSEQRRRAEIKDGFEQLRRQLPFNTNGRKMSKATLLQK</sequence>
<reference evidence="8 9" key="1">
    <citation type="submission" date="2021-06" db="EMBL/GenBank/DDBJ databases">
        <authorList>
            <person name="Kallberg Y."/>
            <person name="Tangrot J."/>
            <person name="Rosling A."/>
        </authorList>
    </citation>
    <scope>NUCLEOTIDE SEQUENCE [LARGE SCALE GENOMIC DNA]</scope>
    <source>
        <strain evidence="8 9">120-4 pot B 10/14</strain>
    </source>
</reference>
<dbReference type="EMBL" id="CAJVQB010002532">
    <property type="protein sequence ID" value="CAG8578367.1"/>
    <property type="molecule type" value="Genomic_DNA"/>
</dbReference>
<keyword evidence="5" id="KW-0539">Nucleus</keyword>
<keyword evidence="4" id="KW-0804">Transcription</keyword>
<evidence type="ECO:0000256" key="5">
    <source>
        <dbReference type="ARBA" id="ARBA00023242"/>
    </source>
</evidence>
<comment type="subcellular location">
    <subcellularLocation>
        <location evidence="1">Nucleus</location>
    </subcellularLocation>
</comment>
<comment type="caution">
    <text evidence="8">The sequence shown here is derived from an EMBL/GenBank/DDBJ whole genome shotgun (WGS) entry which is preliminary data.</text>
</comment>
<dbReference type="InterPro" id="IPR052207">
    <property type="entry name" value="Max-like/E-box_TFs"/>
</dbReference>
<dbReference type="Pfam" id="PF00010">
    <property type="entry name" value="HLH"/>
    <property type="match status" value="1"/>
</dbReference>
<evidence type="ECO:0000256" key="2">
    <source>
        <dbReference type="ARBA" id="ARBA00023015"/>
    </source>
</evidence>
<evidence type="ECO:0000256" key="3">
    <source>
        <dbReference type="ARBA" id="ARBA00023125"/>
    </source>
</evidence>
<dbReference type="Gene3D" id="4.10.280.10">
    <property type="entry name" value="Helix-loop-helix DNA-binding domain"/>
    <property type="match status" value="1"/>
</dbReference>
<gene>
    <name evidence="8" type="ORF">GMARGA_LOCUS5826</name>
</gene>
<evidence type="ECO:0000256" key="6">
    <source>
        <dbReference type="SAM" id="MobiDB-lite"/>
    </source>
</evidence>
<dbReference type="SUPFAM" id="SSF47459">
    <property type="entry name" value="HLH, helix-loop-helix DNA-binding domain"/>
    <property type="match status" value="1"/>
</dbReference>
<evidence type="ECO:0000313" key="8">
    <source>
        <dbReference type="EMBL" id="CAG8578367.1"/>
    </source>
</evidence>
<organism evidence="8 9">
    <name type="scientific">Gigaspora margarita</name>
    <dbReference type="NCBI Taxonomy" id="4874"/>
    <lineage>
        <taxon>Eukaryota</taxon>
        <taxon>Fungi</taxon>
        <taxon>Fungi incertae sedis</taxon>
        <taxon>Mucoromycota</taxon>
        <taxon>Glomeromycotina</taxon>
        <taxon>Glomeromycetes</taxon>
        <taxon>Diversisporales</taxon>
        <taxon>Gigasporaceae</taxon>
        <taxon>Gigaspora</taxon>
    </lineage>
</organism>
<name>A0ABN7UEQ1_GIGMA</name>
<keyword evidence="2" id="KW-0805">Transcription regulation</keyword>
<dbReference type="PANTHER" id="PTHR15741">
    <property type="entry name" value="BASIC HELIX-LOOP-HELIX ZIP TRANSCRIPTION FACTOR"/>
    <property type="match status" value="1"/>
</dbReference>
<feature type="domain" description="BHLH" evidence="7">
    <location>
        <begin position="427"/>
        <end position="471"/>
    </location>
</feature>
<dbReference type="PANTHER" id="PTHR15741:SF27">
    <property type="entry name" value="TRANSCRIPTION FACTOR AP-4"/>
    <property type="match status" value="1"/>
</dbReference>
<dbReference type="InterPro" id="IPR011598">
    <property type="entry name" value="bHLH_dom"/>
</dbReference>
<proteinExistence type="predicted"/>
<dbReference type="InterPro" id="IPR036638">
    <property type="entry name" value="HLH_DNA-bd_sf"/>
</dbReference>
<feature type="non-terminal residue" evidence="8">
    <location>
        <position position="471"/>
    </location>
</feature>
<evidence type="ECO:0000259" key="7">
    <source>
        <dbReference type="PROSITE" id="PS50888"/>
    </source>
</evidence>
<feature type="region of interest" description="Disordered" evidence="6">
    <location>
        <begin position="452"/>
        <end position="471"/>
    </location>
</feature>
<evidence type="ECO:0000313" key="9">
    <source>
        <dbReference type="Proteomes" id="UP000789901"/>
    </source>
</evidence>
<dbReference type="Proteomes" id="UP000789901">
    <property type="component" value="Unassembled WGS sequence"/>
</dbReference>
<evidence type="ECO:0000256" key="4">
    <source>
        <dbReference type="ARBA" id="ARBA00023163"/>
    </source>
</evidence>
<evidence type="ECO:0000256" key="1">
    <source>
        <dbReference type="ARBA" id="ARBA00004123"/>
    </source>
</evidence>
<dbReference type="PROSITE" id="PS50888">
    <property type="entry name" value="BHLH"/>
    <property type="match status" value="1"/>
</dbReference>